<accession>A0ABX8FIT6</accession>
<organism evidence="2 3">
    <name type="scientific">Cytobacillus gottheilii</name>
    <dbReference type="NCBI Taxonomy" id="859144"/>
    <lineage>
        <taxon>Bacteria</taxon>
        <taxon>Bacillati</taxon>
        <taxon>Bacillota</taxon>
        <taxon>Bacilli</taxon>
        <taxon>Bacillales</taxon>
        <taxon>Bacillaceae</taxon>
        <taxon>Cytobacillus</taxon>
    </lineage>
</organism>
<feature type="transmembrane region" description="Helical" evidence="1">
    <location>
        <begin position="21"/>
        <end position="40"/>
    </location>
</feature>
<evidence type="ECO:0000313" key="2">
    <source>
        <dbReference type="EMBL" id="QVY63949.1"/>
    </source>
</evidence>
<name>A0ABX8FIT6_9BACI</name>
<evidence type="ECO:0000256" key="1">
    <source>
        <dbReference type="SAM" id="Phobius"/>
    </source>
</evidence>
<keyword evidence="1" id="KW-1133">Transmembrane helix</keyword>
<keyword evidence="1" id="KW-0812">Transmembrane</keyword>
<keyword evidence="1" id="KW-0472">Membrane</keyword>
<evidence type="ECO:0008006" key="4">
    <source>
        <dbReference type="Google" id="ProtNLM"/>
    </source>
</evidence>
<dbReference type="Proteomes" id="UP000679247">
    <property type="component" value="Plasmid p_unnamed"/>
</dbReference>
<keyword evidence="3" id="KW-1185">Reference proteome</keyword>
<evidence type="ECO:0000313" key="3">
    <source>
        <dbReference type="Proteomes" id="UP000679247"/>
    </source>
</evidence>
<geneLocation type="plasmid" evidence="2 3">
    <name>p_unnamed</name>
</geneLocation>
<dbReference type="RefSeq" id="WP_214479010.1">
    <property type="nucleotide sequence ID" value="NZ_CP071710.1"/>
</dbReference>
<dbReference type="EMBL" id="CP071710">
    <property type="protein sequence ID" value="QVY63949.1"/>
    <property type="molecule type" value="Genomic_DNA"/>
</dbReference>
<proteinExistence type="predicted"/>
<gene>
    <name evidence="2" type="ORF">J1899_22510</name>
</gene>
<keyword evidence="2" id="KW-0614">Plasmid</keyword>
<protein>
    <recommendedName>
        <fullName evidence="4">Conjugal transfer protein</fullName>
    </recommendedName>
</protein>
<sequence>MRNKRTLPHNVDGRLKVGPFPIKNFFMWIPLPAIFIFIFFKVPGELSLMLNIIGIGLSAIPFMEFRFKQTGGHFLKELIIYDLRGLLADFFPEVIKQKHVQFERSMVDDTILEKFTFNEKTFEINERKRRKIKEREAIQSIPDNLH</sequence>
<reference evidence="2 3" key="1">
    <citation type="submission" date="2021-03" db="EMBL/GenBank/DDBJ databases">
        <title>The first data on the complete genome of the tetrodotoxin-producing bacterium.</title>
        <authorList>
            <person name="Melnikova D.I."/>
            <person name="Nijland R."/>
            <person name="Magarlamov T.Y."/>
        </authorList>
    </citation>
    <scope>NUCLEOTIDE SEQUENCE [LARGE SCALE GENOMIC DNA]</scope>
    <source>
        <strain evidence="2 3">1839</strain>
        <plasmid evidence="2 3">p_unnamed</plasmid>
    </source>
</reference>